<reference evidence="8 9" key="1">
    <citation type="journal article" date="2018" name="Biotechnol. Adv.">
        <title>Improved genomic resources and new bioinformatic workflow for the carcinogenic parasite Clonorchis sinensis: Biotechnological implications.</title>
        <authorList>
            <person name="Wang D."/>
            <person name="Korhonen P.K."/>
            <person name="Gasser R.B."/>
            <person name="Young N.D."/>
        </authorList>
    </citation>
    <scope>NUCLEOTIDE SEQUENCE [LARGE SCALE GENOMIC DNA]</scope>
    <source>
        <strain evidence="8">Cs-k2</strain>
    </source>
</reference>
<comment type="pathway">
    <text evidence="1">Metabolic intermediate metabolism; (S)-3-hydroxy-3-methylglutaryl-CoA degradation; acetoacetate from (S)-3-hydroxy-3-methylglutaryl-CoA: step 1/1.</text>
</comment>
<keyword evidence="4" id="KW-0479">Metal-binding</keyword>
<evidence type="ECO:0000256" key="2">
    <source>
        <dbReference type="ARBA" id="ARBA00009405"/>
    </source>
</evidence>
<dbReference type="EMBL" id="NIRI02000005">
    <property type="protein sequence ID" value="KAG5455156.1"/>
    <property type="molecule type" value="Genomic_DNA"/>
</dbReference>
<sequence>MKLVMPIWKSHASHYSICYLHFLQFFWVPYRRLSTSKGLIKLVEVGPRDGLQNEKVTVPTHVKVELVNKLSRAGITHIEVSSFVRPSWVPQLADASEVFGSITRNSGTKYIALVPNRTGMEKALKASVDEVAVFTAASEKFSVTNTNCTIDESMKNIEQVLQLAKEHAIPVRGYVSCVIRCPYEGAVAPDAVARVAEMLWSRGCYEISLGDTTGAGTPESMAALLSVVFDRPGACPREAVAVHCHDTGGNALKNIRVALDDYKVNIVDSSIAGLGGCPYAGPNAPGNVATEAVVAQLAKLGYSLSPQIRTEDLISIGSWIRGELAKLSSVPDKTSTTEASRS</sequence>
<comment type="catalytic activity">
    <reaction evidence="6">
        <text>(3S)-3-hydroxy-3-methylglutaryl-CoA = acetoacetate + acetyl-CoA</text>
        <dbReference type="Rhea" id="RHEA:24404"/>
        <dbReference type="ChEBI" id="CHEBI:13705"/>
        <dbReference type="ChEBI" id="CHEBI:43074"/>
        <dbReference type="ChEBI" id="CHEBI:57288"/>
        <dbReference type="EC" id="4.1.3.4"/>
    </reaction>
</comment>
<feature type="domain" description="Pyruvate carboxyltransferase" evidence="7">
    <location>
        <begin position="40"/>
        <end position="314"/>
    </location>
</feature>
<evidence type="ECO:0000259" key="7">
    <source>
        <dbReference type="PROSITE" id="PS50991"/>
    </source>
</evidence>
<evidence type="ECO:0000256" key="1">
    <source>
        <dbReference type="ARBA" id="ARBA00005143"/>
    </source>
</evidence>
<evidence type="ECO:0000313" key="8">
    <source>
        <dbReference type="EMBL" id="KAG5455156.1"/>
    </source>
</evidence>
<evidence type="ECO:0000256" key="3">
    <source>
        <dbReference type="ARBA" id="ARBA00012910"/>
    </source>
</evidence>
<comment type="similarity">
    <text evidence="2">Belongs to the HMG-CoA lyase family.</text>
</comment>
<dbReference type="GO" id="GO:0046872">
    <property type="term" value="F:metal ion binding"/>
    <property type="evidence" value="ECO:0007669"/>
    <property type="project" value="UniProtKB-KW"/>
</dbReference>
<dbReference type="PROSITE" id="PS50991">
    <property type="entry name" value="PYR_CT"/>
    <property type="match status" value="1"/>
</dbReference>
<dbReference type="InterPro" id="IPR013785">
    <property type="entry name" value="Aldolase_TIM"/>
</dbReference>
<comment type="caution">
    <text evidence="8">The sequence shown here is derived from an EMBL/GenBank/DDBJ whole genome shotgun (WGS) entry which is preliminary data.</text>
</comment>
<evidence type="ECO:0000256" key="5">
    <source>
        <dbReference type="ARBA" id="ARBA00023239"/>
    </source>
</evidence>
<dbReference type="InterPro" id="IPR000891">
    <property type="entry name" value="PYR_CT"/>
</dbReference>
<accession>A0A8T1N2E3</accession>
<dbReference type="CDD" id="cd07938">
    <property type="entry name" value="DRE_TIM_HMGL"/>
    <property type="match status" value="1"/>
</dbReference>
<keyword evidence="5 8" id="KW-0456">Lyase</keyword>
<dbReference type="GO" id="GO:0004419">
    <property type="term" value="F:hydroxymethylglutaryl-CoA lyase activity"/>
    <property type="evidence" value="ECO:0007669"/>
    <property type="project" value="UniProtKB-EC"/>
</dbReference>
<name>A0A8T1N2E3_CLOSI</name>
<dbReference type="Proteomes" id="UP000286415">
    <property type="component" value="Unassembled WGS sequence"/>
</dbReference>
<dbReference type="EC" id="4.1.3.4" evidence="3"/>
<dbReference type="Pfam" id="PF00682">
    <property type="entry name" value="HMGL-like"/>
    <property type="match status" value="1"/>
</dbReference>
<dbReference type="PANTHER" id="PTHR42738:SF7">
    <property type="entry name" value="HYDROXYMETHYLGLUTARYL-COA LYASE"/>
    <property type="match status" value="1"/>
</dbReference>
<dbReference type="SUPFAM" id="SSF51569">
    <property type="entry name" value="Aldolase"/>
    <property type="match status" value="1"/>
</dbReference>
<protein>
    <recommendedName>
        <fullName evidence="3">hydroxymethylglutaryl-CoA lyase</fullName>
        <ecNumber evidence="3">4.1.3.4</ecNumber>
    </recommendedName>
</protein>
<reference evidence="8 9" key="2">
    <citation type="journal article" date="2021" name="Genomics">
        <title>High-quality reference genome for Clonorchis sinensis.</title>
        <authorList>
            <person name="Young N.D."/>
            <person name="Stroehlein A.J."/>
            <person name="Kinkar L."/>
            <person name="Wang T."/>
            <person name="Sohn W.M."/>
            <person name="Chang B.C.H."/>
            <person name="Kaur P."/>
            <person name="Weisz D."/>
            <person name="Dudchenko O."/>
            <person name="Aiden E.L."/>
            <person name="Korhonen P.K."/>
            <person name="Gasser R.B."/>
        </authorList>
    </citation>
    <scope>NUCLEOTIDE SEQUENCE [LARGE SCALE GENOMIC DNA]</scope>
    <source>
        <strain evidence="8">Cs-k2</strain>
    </source>
</reference>
<dbReference type="GO" id="GO:0046951">
    <property type="term" value="P:ketone body biosynthetic process"/>
    <property type="evidence" value="ECO:0007669"/>
    <property type="project" value="TreeGrafter"/>
</dbReference>
<evidence type="ECO:0000256" key="6">
    <source>
        <dbReference type="ARBA" id="ARBA00049877"/>
    </source>
</evidence>
<dbReference type="InterPro" id="IPR043594">
    <property type="entry name" value="HMGL"/>
</dbReference>
<evidence type="ECO:0000256" key="4">
    <source>
        <dbReference type="ARBA" id="ARBA00022723"/>
    </source>
</evidence>
<dbReference type="GO" id="GO:0006552">
    <property type="term" value="P:L-leucine catabolic process"/>
    <property type="evidence" value="ECO:0007669"/>
    <property type="project" value="TreeGrafter"/>
</dbReference>
<keyword evidence="9" id="KW-1185">Reference proteome</keyword>
<evidence type="ECO:0000313" key="9">
    <source>
        <dbReference type="Proteomes" id="UP000286415"/>
    </source>
</evidence>
<proteinExistence type="inferred from homology"/>
<dbReference type="OrthoDB" id="1905920at2759"/>
<dbReference type="Gene3D" id="3.20.20.70">
    <property type="entry name" value="Aldolase class I"/>
    <property type="match status" value="1"/>
</dbReference>
<gene>
    <name evidence="8" type="ORF">CSKR_112706</name>
</gene>
<dbReference type="AlphaFoldDB" id="A0A8T1N2E3"/>
<dbReference type="NCBIfam" id="NF004283">
    <property type="entry name" value="PRK05692.1"/>
    <property type="match status" value="1"/>
</dbReference>
<dbReference type="FunFam" id="3.20.20.70:FF:000071">
    <property type="entry name" value="Hydroxymethylglutaryl-CoA lyase"/>
    <property type="match status" value="1"/>
</dbReference>
<organism evidence="8 9">
    <name type="scientific">Clonorchis sinensis</name>
    <name type="common">Chinese liver fluke</name>
    <dbReference type="NCBI Taxonomy" id="79923"/>
    <lineage>
        <taxon>Eukaryota</taxon>
        <taxon>Metazoa</taxon>
        <taxon>Spiralia</taxon>
        <taxon>Lophotrochozoa</taxon>
        <taxon>Platyhelminthes</taxon>
        <taxon>Trematoda</taxon>
        <taxon>Digenea</taxon>
        <taxon>Opisthorchiida</taxon>
        <taxon>Opisthorchiata</taxon>
        <taxon>Opisthorchiidae</taxon>
        <taxon>Clonorchis</taxon>
    </lineage>
</organism>
<dbReference type="PANTHER" id="PTHR42738">
    <property type="entry name" value="HYDROXYMETHYLGLUTARYL-COA LYASE"/>
    <property type="match status" value="1"/>
</dbReference>